<dbReference type="Proteomes" id="UP000030763">
    <property type="component" value="Unassembled WGS sequence"/>
</dbReference>
<proteinExistence type="predicted"/>
<evidence type="ECO:0000313" key="2">
    <source>
        <dbReference type="EMBL" id="CDJ61658.1"/>
    </source>
</evidence>
<accession>U6MF31</accession>
<sequence>MPVIPPYILVEVPQAYQAPLGTAGHQRQTMLVPLQVLNRPQGDFPFAVAAVPASAYPAVAANPTVAAAPVVTAAPAVASPPEAAAPASAPAEAAAPAPATAEGDAIRRQTVPLPAYLFNEDCMQKTTDREKEDGARRPTVAVPAYLFNEDAAAKAQERQLAAAERRQTTVLPQYVFDEDAALKHKEREEAAAERRQTTVLPQYVFDEDAALKHKEREEAAAERRQTTVLPQHVFDEDAALKHKEREEAAAERRQTTVLPQHVFDEDAALKHNAREAAAERRLSDAPLPSFMFREQSKGDSPLHATPASAPLSRRESSVPFPMSLFNSFRSLTQDSPQHLLQQLDEGEGPYVQDVHHDLRRIDPVQPPPAEEEDHIFDAPGASSDVPHGDSPRASSSGCLSTVSPTRQGTATRTPGKEGLQQQPETKETFITAPCCGRSTVKSDVRPFKRPSYCNTTSYCLHQAQFPMSFLTTGHT</sequence>
<feature type="region of interest" description="Disordered" evidence="1">
    <location>
        <begin position="361"/>
        <end position="425"/>
    </location>
</feature>
<dbReference type="AlphaFoldDB" id="U6MF31"/>
<feature type="region of interest" description="Disordered" evidence="1">
    <location>
        <begin position="291"/>
        <end position="315"/>
    </location>
</feature>
<evidence type="ECO:0000313" key="3">
    <source>
        <dbReference type="Proteomes" id="UP000030763"/>
    </source>
</evidence>
<dbReference type="RefSeq" id="XP_013338308.1">
    <property type="nucleotide sequence ID" value="XM_013482854.1"/>
</dbReference>
<dbReference type="GeneID" id="25338342"/>
<dbReference type="OrthoDB" id="10264538at2759"/>
<feature type="compositionally biased region" description="Polar residues" evidence="1">
    <location>
        <begin position="392"/>
        <end position="412"/>
    </location>
</feature>
<gene>
    <name evidence="2" type="ORF">EMWEY_00043560</name>
</gene>
<keyword evidence="3" id="KW-1185">Reference proteome</keyword>
<dbReference type="VEuPathDB" id="ToxoDB:EMWEY_00043560"/>
<evidence type="ECO:0000256" key="1">
    <source>
        <dbReference type="SAM" id="MobiDB-lite"/>
    </source>
</evidence>
<organism evidence="2 3">
    <name type="scientific">Eimeria maxima</name>
    <name type="common">Coccidian parasite</name>
    <dbReference type="NCBI Taxonomy" id="5804"/>
    <lineage>
        <taxon>Eukaryota</taxon>
        <taxon>Sar</taxon>
        <taxon>Alveolata</taxon>
        <taxon>Apicomplexa</taxon>
        <taxon>Conoidasida</taxon>
        <taxon>Coccidia</taxon>
        <taxon>Eucoccidiorida</taxon>
        <taxon>Eimeriorina</taxon>
        <taxon>Eimeriidae</taxon>
        <taxon>Eimeria</taxon>
    </lineage>
</organism>
<protein>
    <submittedName>
        <fullName evidence="2">Dual-specificity phosphatase, catalytic domain-containing protein, putative</fullName>
    </submittedName>
</protein>
<reference evidence="2" key="2">
    <citation type="submission" date="2013-10" db="EMBL/GenBank/DDBJ databases">
        <authorList>
            <person name="Aslett M."/>
        </authorList>
    </citation>
    <scope>NUCLEOTIDE SEQUENCE [LARGE SCALE GENOMIC DNA]</scope>
    <source>
        <strain evidence="2">Weybridge</strain>
    </source>
</reference>
<name>U6MF31_EIMMA</name>
<reference evidence="2" key="1">
    <citation type="submission" date="2013-10" db="EMBL/GenBank/DDBJ databases">
        <title>Genomic analysis of the causative agents of coccidiosis in chickens.</title>
        <authorList>
            <person name="Reid A.J."/>
            <person name="Blake D."/>
            <person name="Billington K."/>
            <person name="Browne H."/>
            <person name="Dunn M."/>
            <person name="Hung S."/>
            <person name="Kawahara F."/>
            <person name="Miranda-Saavedra D."/>
            <person name="Mourier T."/>
            <person name="Nagra H."/>
            <person name="Otto T.D."/>
            <person name="Rawlings N."/>
            <person name="Sanchez A."/>
            <person name="Sanders M."/>
            <person name="Subramaniam C."/>
            <person name="Tay Y."/>
            <person name="Dear P."/>
            <person name="Doerig C."/>
            <person name="Gruber A."/>
            <person name="Parkinson J."/>
            <person name="Shirley M."/>
            <person name="Wan K.L."/>
            <person name="Berriman M."/>
            <person name="Tomley F."/>
            <person name="Pain A."/>
        </authorList>
    </citation>
    <scope>NUCLEOTIDE SEQUENCE [LARGE SCALE GENOMIC DNA]</scope>
    <source>
        <strain evidence="2">Weybridge</strain>
    </source>
</reference>
<dbReference type="EMBL" id="HG722170">
    <property type="protein sequence ID" value="CDJ61658.1"/>
    <property type="molecule type" value="Genomic_DNA"/>
</dbReference>